<dbReference type="PANTHER" id="PTHR10704">
    <property type="entry name" value="CARBOHYDRATE SULFOTRANSFERASE"/>
    <property type="match status" value="1"/>
</dbReference>
<dbReference type="SUPFAM" id="SSF52540">
    <property type="entry name" value="P-loop containing nucleoside triphosphate hydrolases"/>
    <property type="match status" value="1"/>
</dbReference>
<organism evidence="1 2">
    <name type="scientific">Aliidongia dinghuensis</name>
    <dbReference type="NCBI Taxonomy" id="1867774"/>
    <lineage>
        <taxon>Bacteria</taxon>
        <taxon>Pseudomonadati</taxon>
        <taxon>Pseudomonadota</taxon>
        <taxon>Alphaproteobacteria</taxon>
        <taxon>Rhodospirillales</taxon>
        <taxon>Dongiaceae</taxon>
        <taxon>Aliidongia</taxon>
    </lineage>
</organism>
<dbReference type="PANTHER" id="PTHR10704:SF44">
    <property type="entry name" value="LD35051P-RELATED"/>
    <property type="match status" value="1"/>
</dbReference>
<accession>A0A8J2YS59</accession>
<reference evidence="1" key="1">
    <citation type="journal article" date="2014" name="Int. J. Syst. Evol. Microbiol.">
        <title>Complete genome sequence of Corynebacterium casei LMG S-19264T (=DSM 44701T), isolated from a smear-ripened cheese.</title>
        <authorList>
            <consortium name="US DOE Joint Genome Institute (JGI-PGF)"/>
            <person name="Walter F."/>
            <person name="Albersmeier A."/>
            <person name="Kalinowski J."/>
            <person name="Ruckert C."/>
        </authorList>
    </citation>
    <scope>NUCLEOTIDE SEQUENCE</scope>
    <source>
        <strain evidence="1">CGMCC 1.15725</strain>
    </source>
</reference>
<dbReference type="Gene3D" id="3.40.50.300">
    <property type="entry name" value="P-loop containing nucleotide triphosphate hydrolases"/>
    <property type="match status" value="1"/>
</dbReference>
<dbReference type="GO" id="GO:0001517">
    <property type="term" value="F:N-acetylglucosamine 6-O-sulfotransferase activity"/>
    <property type="evidence" value="ECO:0007669"/>
    <property type="project" value="TreeGrafter"/>
</dbReference>
<dbReference type="InterPro" id="IPR051135">
    <property type="entry name" value="Gal/GlcNAc/GalNAc_ST"/>
</dbReference>
<comment type="caution">
    <text evidence="1">The sequence shown here is derived from an EMBL/GenBank/DDBJ whole genome shotgun (WGS) entry which is preliminary data.</text>
</comment>
<proteinExistence type="predicted"/>
<name>A0A8J2YS59_9PROT</name>
<evidence type="ECO:0000313" key="1">
    <source>
        <dbReference type="EMBL" id="GGF10424.1"/>
    </source>
</evidence>
<dbReference type="GO" id="GO:0006790">
    <property type="term" value="P:sulfur compound metabolic process"/>
    <property type="evidence" value="ECO:0007669"/>
    <property type="project" value="TreeGrafter"/>
</dbReference>
<keyword evidence="2" id="KW-1185">Reference proteome</keyword>
<reference evidence="1" key="2">
    <citation type="submission" date="2020-09" db="EMBL/GenBank/DDBJ databases">
        <authorList>
            <person name="Sun Q."/>
            <person name="Zhou Y."/>
        </authorList>
    </citation>
    <scope>NUCLEOTIDE SEQUENCE</scope>
    <source>
        <strain evidence="1">CGMCC 1.15725</strain>
    </source>
</reference>
<dbReference type="InterPro" id="IPR027417">
    <property type="entry name" value="P-loop_NTPase"/>
</dbReference>
<sequence>MSLKLAAKLSVFGKTISSLNIPDLARSQVPLDKVVVKSVSGHGYAKLLASALRGTKIVIIVRDPRGHVASVLRGIKARRFEGKVQATKDWGIYEDLARTKQAKQYGIDFAAFRAMDDVERLAWRWALTNEKLIQEFSGYPGAKLILYEDLCHAPLKEAHDIFDFFGLGWPEQTEEFLKKSQKPRGGSKLFSQGYYSVWHDPMTAATHWRSELDSEIANRIMAAIGHTQPARLFPDDKSYAVHVPRRAQNDGRPLTVALSGS</sequence>
<dbReference type="GO" id="GO:0006044">
    <property type="term" value="P:N-acetylglucosamine metabolic process"/>
    <property type="evidence" value="ECO:0007669"/>
    <property type="project" value="TreeGrafter"/>
</dbReference>
<protein>
    <recommendedName>
        <fullName evidence="3">Sulfotransferase domain-containing protein</fullName>
    </recommendedName>
</protein>
<dbReference type="EMBL" id="BMJQ01000003">
    <property type="protein sequence ID" value="GGF10424.1"/>
    <property type="molecule type" value="Genomic_DNA"/>
</dbReference>
<evidence type="ECO:0008006" key="3">
    <source>
        <dbReference type="Google" id="ProtNLM"/>
    </source>
</evidence>
<gene>
    <name evidence="1" type="ORF">GCM10011611_15040</name>
</gene>
<evidence type="ECO:0000313" key="2">
    <source>
        <dbReference type="Proteomes" id="UP000646365"/>
    </source>
</evidence>
<dbReference type="Proteomes" id="UP000646365">
    <property type="component" value="Unassembled WGS sequence"/>
</dbReference>
<dbReference type="AlphaFoldDB" id="A0A8J2YS59"/>